<proteinExistence type="predicted"/>
<evidence type="ECO:0000259" key="1">
    <source>
        <dbReference type="PROSITE" id="PS50943"/>
    </source>
</evidence>
<dbReference type="AlphaFoldDB" id="A0A1L7RD91"/>
<dbReference type="SUPFAM" id="SSF47413">
    <property type="entry name" value="lambda repressor-like DNA-binding domains"/>
    <property type="match status" value="1"/>
</dbReference>
<protein>
    <submittedName>
        <fullName evidence="2">BetR domain</fullName>
    </submittedName>
</protein>
<dbReference type="CDD" id="cd00093">
    <property type="entry name" value="HTH_XRE"/>
    <property type="match status" value="1"/>
</dbReference>
<dbReference type="GO" id="GO:0003677">
    <property type="term" value="F:DNA binding"/>
    <property type="evidence" value="ECO:0007669"/>
    <property type="project" value="InterPro"/>
</dbReference>
<dbReference type="Gene3D" id="1.10.260.40">
    <property type="entry name" value="lambda repressor-like DNA-binding domains"/>
    <property type="match status" value="1"/>
</dbReference>
<dbReference type="InterPro" id="IPR013975">
    <property type="entry name" value="Tscrpt_reg_BetR_N"/>
</dbReference>
<accession>A0A1L7RD91</accession>
<reference evidence="2" key="1">
    <citation type="submission" date="2014-07" db="EMBL/GenBank/DDBJ databases">
        <authorList>
            <person name="Zhang J.E."/>
            <person name="Yang H."/>
            <person name="Guo J."/>
            <person name="Deng Z."/>
            <person name="Luo H."/>
            <person name="Luo M."/>
            <person name="Zhao B."/>
        </authorList>
    </citation>
    <scope>NUCLEOTIDE SEQUENCE</scope>
    <source>
        <strain evidence="2">AM4</strain>
    </source>
</reference>
<gene>
    <name evidence="2" type="ORF">AAM4_2115</name>
</gene>
<evidence type="ECO:0000313" key="2">
    <source>
        <dbReference type="EMBL" id="CED91947.1"/>
    </source>
</evidence>
<name>A0A1L7RD91_9ACTO</name>
<organism evidence="2">
    <name type="scientific">Actinomyces succiniciruminis</name>
    <dbReference type="NCBI Taxonomy" id="1522002"/>
    <lineage>
        <taxon>Bacteria</taxon>
        <taxon>Bacillati</taxon>
        <taxon>Actinomycetota</taxon>
        <taxon>Actinomycetes</taxon>
        <taxon>Actinomycetales</taxon>
        <taxon>Actinomycetaceae</taxon>
        <taxon>Actinomyces</taxon>
    </lineage>
</organism>
<dbReference type="Pfam" id="PF08667">
    <property type="entry name" value="BetR"/>
    <property type="match status" value="1"/>
</dbReference>
<dbReference type="InterPro" id="IPR010982">
    <property type="entry name" value="Lambda_DNA-bd_dom_sf"/>
</dbReference>
<feature type="domain" description="HTH cro/C1-type" evidence="1">
    <location>
        <begin position="17"/>
        <end position="65"/>
    </location>
</feature>
<dbReference type="InterPro" id="IPR001387">
    <property type="entry name" value="Cro/C1-type_HTH"/>
</dbReference>
<dbReference type="PROSITE" id="PS50943">
    <property type="entry name" value="HTH_CROC1"/>
    <property type="match status" value="1"/>
</dbReference>
<sequence>MTFNEALGFTVNQYLFAHRITREELGKLLGVSRTVAGKKIRGQVGWTAEDVAVVAARFGISVDSLLPRRSEGVAAGSVPAAFVPPVGLEPTTFGLKVRSSDQLS</sequence>
<dbReference type="EMBL" id="LK995526">
    <property type="protein sequence ID" value="CED91947.1"/>
    <property type="molecule type" value="Genomic_DNA"/>
</dbReference>